<name>A0A2Z6E0N3_HYDTE</name>
<accession>A0A2Z6E0N3</accession>
<gene>
    <name evidence="1" type="ORF">HPTL_P006</name>
</gene>
<keyword evidence="2" id="KW-1185">Reference proteome</keyword>
<sequence length="79" mass="8919">MGFIKWFSFFNNTSNTNNDNTGTSFDNMVDEIDFLCNNEINPANGLPMVGGVDIEGNPYGTDFSSMDNLFDNDDIFNEW</sequence>
<dbReference type="KEGG" id="htl:HPTL_P006"/>
<evidence type="ECO:0000313" key="1">
    <source>
        <dbReference type="EMBL" id="BBD78351.1"/>
    </source>
</evidence>
<dbReference type="AlphaFoldDB" id="A0A2Z6E0N3"/>
<keyword evidence="1" id="KW-0614">Plasmid</keyword>
<evidence type="ECO:0000313" key="2">
    <source>
        <dbReference type="Proteomes" id="UP000262004"/>
    </source>
</evidence>
<dbReference type="RefSeq" id="WP_145981821.1">
    <property type="nucleotide sequence ID" value="NZ_AP018559.1"/>
</dbReference>
<dbReference type="EMBL" id="AP018559">
    <property type="protein sequence ID" value="BBD78351.1"/>
    <property type="molecule type" value="Genomic_DNA"/>
</dbReference>
<protein>
    <submittedName>
        <fullName evidence="1">Uncharacterized protein</fullName>
    </submittedName>
</protein>
<proteinExistence type="predicted"/>
<reference evidence="1 2" key="1">
    <citation type="submission" date="2018-04" db="EMBL/GenBank/DDBJ databases">
        <title>Complete genome sequence of Hydrogenophilus thermoluteolus TH-1.</title>
        <authorList>
            <person name="Arai H."/>
        </authorList>
    </citation>
    <scope>NUCLEOTIDE SEQUENCE [LARGE SCALE GENOMIC DNA]</scope>
    <source>
        <strain evidence="1 2">TH-1</strain>
        <plasmid evidence="2">pth1 dna</plasmid>
    </source>
</reference>
<geneLocation type="plasmid" evidence="2">
    <name>pth1 dna</name>
</geneLocation>
<organism evidence="1 2">
    <name type="scientific">Hydrogenophilus thermoluteolus</name>
    <name type="common">Pseudomonas hydrogenothermophila</name>
    <dbReference type="NCBI Taxonomy" id="297"/>
    <lineage>
        <taxon>Bacteria</taxon>
        <taxon>Pseudomonadati</taxon>
        <taxon>Pseudomonadota</taxon>
        <taxon>Hydrogenophilia</taxon>
        <taxon>Hydrogenophilales</taxon>
        <taxon>Hydrogenophilaceae</taxon>
        <taxon>Hydrogenophilus</taxon>
    </lineage>
</organism>
<dbReference type="Proteomes" id="UP000262004">
    <property type="component" value="Plasmid pTH1"/>
</dbReference>